<evidence type="ECO:0000313" key="8">
    <source>
        <dbReference type="EMBL" id="SOQ36793.1"/>
    </source>
</evidence>
<dbReference type="GO" id="GO:0008195">
    <property type="term" value="F:phosphatidate phosphatase activity"/>
    <property type="evidence" value="ECO:0007669"/>
    <property type="project" value="TreeGrafter"/>
</dbReference>
<gene>
    <name evidence="8" type="ORF">SFRICE_010612</name>
</gene>
<dbReference type="InterPro" id="IPR000326">
    <property type="entry name" value="PAP2/HPO"/>
</dbReference>
<dbReference type="GO" id="GO:0005886">
    <property type="term" value="C:plasma membrane"/>
    <property type="evidence" value="ECO:0007669"/>
    <property type="project" value="TreeGrafter"/>
</dbReference>
<dbReference type="Pfam" id="PF01569">
    <property type="entry name" value="PAP2"/>
    <property type="match status" value="1"/>
</dbReference>
<comment type="subcellular location">
    <subcellularLocation>
        <location evidence="1">Membrane</location>
        <topology evidence="1">Multi-pass membrane protein</topology>
    </subcellularLocation>
</comment>
<name>A0A2H1V7G8_SPOFR</name>
<evidence type="ECO:0000256" key="6">
    <source>
        <dbReference type="SAM" id="Phobius"/>
    </source>
</evidence>
<evidence type="ECO:0000259" key="7">
    <source>
        <dbReference type="SMART" id="SM00014"/>
    </source>
</evidence>
<dbReference type="GO" id="GO:0007165">
    <property type="term" value="P:signal transduction"/>
    <property type="evidence" value="ECO:0007669"/>
    <property type="project" value="TreeGrafter"/>
</dbReference>
<accession>A0A2H1V7G8</accession>
<protein>
    <submittedName>
        <fullName evidence="8">SFRICE_010612</fullName>
    </submittedName>
</protein>
<dbReference type="PANTHER" id="PTHR10165:SF103">
    <property type="entry name" value="PHOSPHOLIPID PHOSPHATASE HOMOLOG 1.2 HOMOLOG"/>
    <property type="match status" value="1"/>
</dbReference>
<evidence type="ECO:0000256" key="2">
    <source>
        <dbReference type="ARBA" id="ARBA00008816"/>
    </source>
</evidence>
<dbReference type="AlphaFoldDB" id="A0A2H1V7G8"/>
<dbReference type="GO" id="GO:0006644">
    <property type="term" value="P:phospholipid metabolic process"/>
    <property type="evidence" value="ECO:0007669"/>
    <property type="project" value="InterPro"/>
</dbReference>
<feature type="transmembrane region" description="Helical" evidence="6">
    <location>
        <begin position="231"/>
        <end position="250"/>
    </location>
</feature>
<feature type="transmembrane region" description="Helical" evidence="6">
    <location>
        <begin position="166"/>
        <end position="184"/>
    </location>
</feature>
<dbReference type="Gene3D" id="1.20.144.10">
    <property type="entry name" value="Phosphatidic acid phosphatase type 2/haloperoxidase"/>
    <property type="match status" value="1"/>
</dbReference>
<dbReference type="SMART" id="SM00014">
    <property type="entry name" value="acidPPc"/>
    <property type="match status" value="1"/>
</dbReference>
<dbReference type="InterPro" id="IPR036938">
    <property type="entry name" value="PAP2/HPO_sf"/>
</dbReference>
<dbReference type="EMBL" id="ODYU01001069">
    <property type="protein sequence ID" value="SOQ36793.1"/>
    <property type="molecule type" value="Genomic_DNA"/>
</dbReference>
<evidence type="ECO:0000256" key="5">
    <source>
        <dbReference type="ARBA" id="ARBA00023136"/>
    </source>
</evidence>
<keyword evidence="3 6" id="KW-0812">Transmembrane</keyword>
<sequence length="348" mass="39732">MSVYRCYESVERRDVESQASSKTNFCTRHGLWWTFGSRLSTPAGRVEDDNSLVTLLSPNLNFLVHDIVFPLFTPSHPNLSSTVLALIGLFELGVIPNHKAGFYCNDPALNFPFNGDTVTTEILMSTLLAGPLVFFAITEYIFVYVDYSESRIRRTCKNTFYLYRTYIYGLIMNLSIVEVMKGIVGSPRPTFFDLCEPDAGKTCNGTEYVKDFKCTSTKYASWYQMDSYRSFPSGHTSLSVYCGLFLAWYLQRRAFNWSHRSIFMVPMLQLLCISYAAVCSLTRITDHRHHWWDVLVGSIIGLATVLYAVIISSNFSYDHSKIGDLKSQESRQTVRTLLYDERRPATVS</sequence>
<comment type="similarity">
    <text evidence="2">Belongs to the PA-phosphatase related phosphoesterase family.</text>
</comment>
<feature type="transmembrane region" description="Helical" evidence="6">
    <location>
        <begin position="262"/>
        <end position="284"/>
    </location>
</feature>
<feature type="transmembrane region" description="Helical" evidence="6">
    <location>
        <begin position="290"/>
        <end position="311"/>
    </location>
</feature>
<keyword evidence="5 6" id="KW-0472">Membrane</keyword>
<feature type="domain" description="Phosphatidic acid phosphatase type 2/haloperoxidase" evidence="7">
    <location>
        <begin position="162"/>
        <end position="309"/>
    </location>
</feature>
<feature type="transmembrane region" description="Helical" evidence="6">
    <location>
        <begin position="122"/>
        <end position="145"/>
    </location>
</feature>
<organism evidence="8">
    <name type="scientific">Spodoptera frugiperda</name>
    <name type="common">Fall armyworm</name>
    <dbReference type="NCBI Taxonomy" id="7108"/>
    <lineage>
        <taxon>Eukaryota</taxon>
        <taxon>Metazoa</taxon>
        <taxon>Ecdysozoa</taxon>
        <taxon>Arthropoda</taxon>
        <taxon>Hexapoda</taxon>
        <taxon>Insecta</taxon>
        <taxon>Pterygota</taxon>
        <taxon>Neoptera</taxon>
        <taxon>Endopterygota</taxon>
        <taxon>Lepidoptera</taxon>
        <taxon>Glossata</taxon>
        <taxon>Ditrysia</taxon>
        <taxon>Noctuoidea</taxon>
        <taxon>Noctuidae</taxon>
        <taxon>Amphipyrinae</taxon>
        <taxon>Spodoptera</taxon>
    </lineage>
</organism>
<dbReference type="SUPFAM" id="SSF48317">
    <property type="entry name" value="Acid phosphatase/Vanadium-dependent haloperoxidase"/>
    <property type="match status" value="1"/>
</dbReference>
<evidence type="ECO:0000256" key="4">
    <source>
        <dbReference type="ARBA" id="ARBA00022989"/>
    </source>
</evidence>
<keyword evidence="4 6" id="KW-1133">Transmembrane helix</keyword>
<reference evidence="8" key="1">
    <citation type="submission" date="2016-07" db="EMBL/GenBank/DDBJ databases">
        <authorList>
            <person name="Bretaudeau A."/>
        </authorList>
    </citation>
    <scope>NUCLEOTIDE SEQUENCE</scope>
    <source>
        <strain evidence="8">Rice</strain>
        <tissue evidence="8">Whole body</tissue>
    </source>
</reference>
<dbReference type="InterPro" id="IPR043216">
    <property type="entry name" value="PAP-like"/>
</dbReference>
<dbReference type="GO" id="GO:0046839">
    <property type="term" value="P:phospholipid dephosphorylation"/>
    <property type="evidence" value="ECO:0007669"/>
    <property type="project" value="TreeGrafter"/>
</dbReference>
<dbReference type="PANTHER" id="PTHR10165">
    <property type="entry name" value="LIPID PHOSPHATE PHOSPHATASE"/>
    <property type="match status" value="1"/>
</dbReference>
<proteinExistence type="inferred from homology"/>
<evidence type="ECO:0000256" key="3">
    <source>
        <dbReference type="ARBA" id="ARBA00022692"/>
    </source>
</evidence>
<evidence type="ECO:0000256" key="1">
    <source>
        <dbReference type="ARBA" id="ARBA00004141"/>
    </source>
</evidence>